<dbReference type="SUPFAM" id="SSF53474">
    <property type="entry name" value="alpha/beta-Hydrolases"/>
    <property type="match status" value="1"/>
</dbReference>
<keyword evidence="2" id="KW-0378">Hydrolase</keyword>
<dbReference type="OrthoDB" id="9780765at2"/>
<dbReference type="GO" id="GO:0016787">
    <property type="term" value="F:hydrolase activity"/>
    <property type="evidence" value="ECO:0007669"/>
    <property type="project" value="UniProtKB-KW"/>
</dbReference>
<dbReference type="Gene3D" id="3.40.50.1820">
    <property type="entry name" value="alpha/beta hydrolase"/>
    <property type="match status" value="1"/>
</dbReference>
<reference evidence="2 3" key="1">
    <citation type="journal article" date="2010" name="J. Bacteriol.">
        <title>Genome sequence of the dioxin-mineralizing bacterium Sphingomonas wittichii RW1.</title>
        <authorList>
            <person name="Miller T.R."/>
            <person name="Delcher A.L."/>
            <person name="Salzberg S.L."/>
            <person name="Saunders E."/>
            <person name="Detter J.C."/>
            <person name="Halden R.U."/>
        </authorList>
    </citation>
    <scope>NUCLEOTIDE SEQUENCE [LARGE SCALE GENOMIC DNA]</scope>
    <source>
        <strain evidence="3">DSM 6014 / CCUG 31198 / JCM 15750 / NBRC 105917 / EY 4224 / RW1</strain>
    </source>
</reference>
<dbReference type="InterPro" id="IPR000073">
    <property type="entry name" value="AB_hydrolase_1"/>
</dbReference>
<organism evidence="2 3">
    <name type="scientific">Rhizorhabdus wittichii (strain DSM 6014 / CCUG 31198 / JCM 15750 / NBRC 105917 / EY 4224 / RW1)</name>
    <name type="common">Sphingomonas wittichii</name>
    <dbReference type="NCBI Taxonomy" id="392499"/>
    <lineage>
        <taxon>Bacteria</taxon>
        <taxon>Pseudomonadati</taxon>
        <taxon>Pseudomonadota</taxon>
        <taxon>Alphaproteobacteria</taxon>
        <taxon>Sphingomonadales</taxon>
        <taxon>Sphingomonadaceae</taxon>
        <taxon>Rhizorhabdus</taxon>
    </lineage>
</organism>
<evidence type="ECO:0000313" key="3">
    <source>
        <dbReference type="Proteomes" id="UP000001989"/>
    </source>
</evidence>
<dbReference type="PANTHER" id="PTHR43433">
    <property type="entry name" value="HYDROLASE, ALPHA/BETA FOLD FAMILY PROTEIN"/>
    <property type="match status" value="1"/>
</dbReference>
<evidence type="ECO:0000259" key="1">
    <source>
        <dbReference type="Pfam" id="PF00561"/>
    </source>
</evidence>
<dbReference type="EMBL" id="CP000699">
    <property type="protein sequence ID" value="ABQ67935.1"/>
    <property type="molecule type" value="Genomic_DNA"/>
</dbReference>
<dbReference type="Proteomes" id="UP000001989">
    <property type="component" value="Chromosome"/>
</dbReference>
<accession>A0A9J9HAA6</accession>
<keyword evidence="3" id="KW-1185">Reference proteome</keyword>
<feature type="domain" description="AB hydrolase-1" evidence="1">
    <location>
        <begin position="32"/>
        <end position="256"/>
    </location>
</feature>
<dbReference type="PRINTS" id="PR00111">
    <property type="entry name" value="ABHYDROLASE"/>
</dbReference>
<name>A0A9J9HAA6_RHIWR</name>
<gene>
    <name evidence="2" type="ordered locus">Swit_1572</name>
</gene>
<evidence type="ECO:0000313" key="2">
    <source>
        <dbReference type="EMBL" id="ABQ67935.1"/>
    </source>
</evidence>
<protein>
    <submittedName>
        <fullName evidence="2">Alpha/beta hydrolase fold</fullName>
    </submittedName>
</protein>
<dbReference type="InterPro" id="IPR029058">
    <property type="entry name" value="AB_hydrolase_fold"/>
</dbReference>
<proteinExistence type="predicted"/>
<dbReference type="Pfam" id="PF00561">
    <property type="entry name" value="Abhydrolase_1"/>
    <property type="match status" value="1"/>
</dbReference>
<sequence>MASSPTRYEPFGAKAADGVSLTGYVAGAPDGPAIVLLHPIGFDGRFWRAVVDRLQDRFRLIVPDARGHGGSGRGGETSIEQLAGDVEAILDHLGVDRAAVAGCSMGSATSMHLGAAVPDRWTWLALANAPAKIPLPRERFEEVIAAARAGRFAEIARDMLGRWVAPETRRLRPEWFTERLSDMLDTDAEGFADAFAALRDSDRRDDLGRIRAATLVITGDQDGGFSAADAESMALAVPHGRSCTVSSAAHLVPLEQPEAFASRLRDFDERVSELPIEKRPV</sequence>
<dbReference type="PANTHER" id="PTHR43433:SF4">
    <property type="entry name" value="NON-HEME CHLOROPEROXIDASE-RELATED"/>
    <property type="match status" value="1"/>
</dbReference>
<dbReference type="AlphaFoldDB" id="A0A9J9HAA6"/>
<dbReference type="KEGG" id="swi:Swit_1572"/>
<dbReference type="InterPro" id="IPR050471">
    <property type="entry name" value="AB_hydrolase"/>
</dbReference>